<dbReference type="OrthoDB" id="5344363at2"/>
<protein>
    <submittedName>
        <fullName evidence="1">Rho-binding antiterminator</fullName>
    </submittedName>
</protein>
<name>A0A4R3I6E4_9GAMM</name>
<organism evidence="1 2">
    <name type="scientific">Reinekea marinisedimentorum</name>
    <dbReference type="NCBI Taxonomy" id="230495"/>
    <lineage>
        <taxon>Bacteria</taxon>
        <taxon>Pseudomonadati</taxon>
        <taxon>Pseudomonadota</taxon>
        <taxon>Gammaproteobacteria</taxon>
        <taxon>Oceanospirillales</taxon>
        <taxon>Saccharospirillaceae</taxon>
        <taxon>Reinekea</taxon>
    </lineage>
</organism>
<dbReference type="InterPro" id="IPR038626">
    <property type="entry name" value="Rof-like_sf"/>
</dbReference>
<comment type="caution">
    <text evidence="1">The sequence shown here is derived from an EMBL/GenBank/DDBJ whole genome shotgun (WGS) entry which is preliminary data.</text>
</comment>
<gene>
    <name evidence="1" type="ORF">BCF53_1064</name>
</gene>
<dbReference type="EMBL" id="SLZR01000006">
    <property type="protein sequence ID" value="TCS41273.1"/>
    <property type="molecule type" value="Genomic_DNA"/>
</dbReference>
<dbReference type="Gene3D" id="2.30.30.400">
    <property type="entry name" value="Rof-like"/>
    <property type="match status" value="1"/>
</dbReference>
<accession>A0A4R3I6E4</accession>
<dbReference type="InterPro" id="IPR009778">
    <property type="entry name" value="ROF"/>
</dbReference>
<dbReference type="SUPFAM" id="SSF101744">
    <property type="entry name" value="Rof/RNase P subunit-like"/>
    <property type="match status" value="1"/>
</dbReference>
<evidence type="ECO:0000313" key="1">
    <source>
        <dbReference type="EMBL" id="TCS41273.1"/>
    </source>
</evidence>
<sequence length="81" mass="9003">MISCNNYDYVEIVCMFNYPVRVTLRSGEVLHGIALDTARNGQREECLKLSVDGAEVLVVLDSIAILKAGIENPHFSEVEFS</sequence>
<evidence type="ECO:0000313" key="2">
    <source>
        <dbReference type="Proteomes" id="UP000295793"/>
    </source>
</evidence>
<dbReference type="RefSeq" id="WP_132701251.1">
    <property type="nucleotide sequence ID" value="NZ_SLZR01000006.1"/>
</dbReference>
<reference evidence="1 2" key="1">
    <citation type="submission" date="2019-03" db="EMBL/GenBank/DDBJ databases">
        <title>Genomic Encyclopedia of Archaeal and Bacterial Type Strains, Phase II (KMG-II): from individual species to whole genera.</title>
        <authorList>
            <person name="Goeker M."/>
        </authorList>
    </citation>
    <scope>NUCLEOTIDE SEQUENCE [LARGE SCALE GENOMIC DNA]</scope>
    <source>
        <strain evidence="1 2">DSM 15388</strain>
    </source>
</reference>
<dbReference type="Proteomes" id="UP000295793">
    <property type="component" value="Unassembled WGS sequence"/>
</dbReference>
<dbReference type="InterPro" id="IPR023534">
    <property type="entry name" value="Rof/RNase_P-like"/>
</dbReference>
<keyword evidence="2" id="KW-1185">Reference proteome</keyword>
<dbReference type="Pfam" id="PF07073">
    <property type="entry name" value="ROF"/>
    <property type="match status" value="1"/>
</dbReference>
<proteinExistence type="predicted"/>
<dbReference type="AlphaFoldDB" id="A0A4R3I6E4"/>